<accession>A0A1I5UMJ0</accession>
<evidence type="ECO:0000313" key="2">
    <source>
        <dbReference type="Proteomes" id="UP000183769"/>
    </source>
</evidence>
<proteinExistence type="predicted"/>
<dbReference type="AlphaFoldDB" id="A0A1I5UMJ0"/>
<name>A0A1I5UMJ0_9EURY</name>
<dbReference type="EMBL" id="FOXI01000013">
    <property type="protein sequence ID" value="SFP96257.1"/>
    <property type="molecule type" value="Genomic_DNA"/>
</dbReference>
<evidence type="ECO:0000313" key="1">
    <source>
        <dbReference type="EMBL" id="SFP96257.1"/>
    </source>
</evidence>
<protein>
    <submittedName>
        <fullName evidence="1">Uncharacterized protein</fullName>
    </submittedName>
</protein>
<gene>
    <name evidence="1" type="ORF">SAMN05216277_11336</name>
</gene>
<keyword evidence="2" id="KW-1185">Reference proteome</keyword>
<dbReference type="Proteomes" id="UP000183769">
    <property type="component" value="Unassembled WGS sequence"/>
</dbReference>
<organism evidence="1 2">
    <name type="scientific">Halolamina pelagica</name>
    <dbReference type="NCBI Taxonomy" id="699431"/>
    <lineage>
        <taxon>Archaea</taxon>
        <taxon>Methanobacteriati</taxon>
        <taxon>Methanobacteriota</taxon>
        <taxon>Stenosarchaea group</taxon>
        <taxon>Halobacteria</taxon>
        <taxon>Halobacteriales</taxon>
        <taxon>Haloferacaceae</taxon>
    </lineage>
</organism>
<sequence>MLEDPQLSTHGTQLITILLSSKTYHEDSLTLRDDDYEGEPLGERSHALPWSLGTRNSAADVEHYLTALVDDRTKDVAGQVTDYISS</sequence>
<reference evidence="2" key="1">
    <citation type="submission" date="2016-10" db="EMBL/GenBank/DDBJ databases">
        <authorList>
            <person name="Varghese N."/>
            <person name="Submissions S."/>
        </authorList>
    </citation>
    <scope>NUCLEOTIDE SEQUENCE [LARGE SCALE GENOMIC DNA]</scope>
    <source>
        <strain evidence="2">CGMCC 1.10329</strain>
    </source>
</reference>